<sequence>MGNYWSTTGTVQVEQEERLYSWKRDTASDKDVYHNFVIGKLHDAIKAIDLRDKFPPVYNQGKLGSCTANGIAGVYEFDEMKENEEKVFVPSRLFIYYNERKANNTIGKDSGASIRDSVMEIVNVGVCPESMWPYDITKYKDCPPQECYDDAVKHKCIEYKRVQQNLQQLKQCLMEGYPIVFGIEVYKSFESPETTKTGVVTMPFAHEKHMGGHCVAIVGFNDDKKQFIFRNSWGPAFGENGYGYLPFDYVLDPKLASDFWTVRKVQDDETDPNLN</sequence>
<reference evidence="3" key="1">
    <citation type="journal article" date="2017" name="Science">
        <title>Giant viruses with an expanded complement of translation system components.</title>
        <authorList>
            <person name="Schulz F."/>
            <person name="Yutin N."/>
            <person name="Ivanova N.N."/>
            <person name="Ortega D.R."/>
            <person name="Lee T.K."/>
            <person name="Vierheilig J."/>
            <person name="Daims H."/>
            <person name="Horn M."/>
            <person name="Wagner M."/>
            <person name="Jensen G.J."/>
            <person name="Kyrpides N.C."/>
            <person name="Koonin E.V."/>
            <person name="Woyke T."/>
        </authorList>
    </citation>
    <scope>NUCLEOTIDE SEQUENCE</scope>
    <source>
        <strain evidence="3">KNV1</strain>
    </source>
</reference>
<dbReference type="InterPro" id="IPR013128">
    <property type="entry name" value="Peptidase_C1A"/>
</dbReference>
<feature type="domain" description="Peptidase C1A papain C-terminal" evidence="2">
    <location>
        <begin position="44"/>
        <end position="251"/>
    </location>
</feature>
<dbReference type="Gene3D" id="3.90.70.10">
    <property type="entry name" value="Cysteine proteinases"/>
    <property type="match status" value="1"/>
</dbReference>
<dbReference type="SMART" id="SM00645">
    <property type="entry name" value="Pept_C1"/>
    <property type="match status" value="1"/>
</dbReference>
<dbReference type="InterPro" id="IPR038765">
    <property type="entry name" value="Papain-like_cys_pep_sf"/>
</dbReference>
<evidence type="ECO:0000256" key="1">
    <source>
        <dbReference type="ARBA" id="ARBA00008455"/>
    </source>
</evidence>
<evidence type="ECO:0000313" key="3">
    <source>
        <dbReference type="EMBL" id="ARF12679.1"/>
    </source>
</evidence>
<organism evidence="3">
    <name type="scientific">Klosneuvirus KNV1</name>
    <dbReference type="NCBI Taxonomy" id="1977640"/>
    <lineage>
        <taxon>Viruses</taxon>
        <taxon>Varidnaviria</taxon>
        <taxon>Bamfordvirae</taxon>
        <taxon>Nucleocytoviricota</taxon>
        <taxon>Megaviricetes</taxon>
        <taxon>Imitervirales</taxon>
        <taxon>Mimiviridae</taxon>
        <taxon>Klosneuvirinae</taxon>
        <taxon>Klosneuvirus</taxon>
    </lineage>
</organism>
<dbReference type="InterPro" id="IPR025660">
    <property type="entry name" value="Pept_his_AS"/>
</dbReference>
<dbReference type="EMBL" id="KY684122">
    <property type="protein sequence ID" value="ARF12679.1"/>
    <property type="molecule type" value="Genomic_DNA"/>
</dbReference>
<protein>
    <submittedName>
        <fullName evidence="3">Papain family cysteine protease</fullName>
    </submittedName>
</protein>
<dbReference type="CDD" id="cd02619">
    <property type="entry name" value="Peptidase_C1"/>
    <property type="match status" value="1"/>
</dbReference>
<evidence type="ECO:0000259" key="2">
    <source>
        <dbReference type="SMART" id="SM00645"/>
    </source>
</evidence>
<comment type="similarity">
    <text evidence="1">Belongs to the peptidase C1 family.</text>
</comment>
<accession>A0A1V0SLQ7</accession>
<keyword evidence="3" id="KW-0378">Hydrolase</keyword>
<name>A0A1V0SLQ7_9VIRU</name>
<dbReference type="GO" id="GO:0008234">
    <property type="term" value="F:cysteine-type peptidase activity"/>
    <property type="evidence" value="ECO:0007669"/>
    <property type="project" value="InterPro"/>
</dbReference>
<gene>
    <name evidence="3" type="ORF">Klosneuvirus_15_10</name>
</gene>
<keyword evidence="3" id="KW-0645">Protease</keyword>
<proteinExistence type="inferred from homology"/>
<dbReference type="InterPro" id="IPR000668">
    <property type="entry name" value="Peptidase_C1A_C"/>
</dbReference>
<dbReference type="PROSITE" id="PS00639">
    <property type="entry name" value="THIOL_PROTEASE_HIS"/>
    <property type="match status" value="1"/>
</dbReference>
<dbReference type="Pfam" id="PF00112">
    <property type="entry name" value="Peptidase_C1"/>
    <property type="match status" value="1"/>
</dbReference>
<dbReference type="PANTHER" id="PTHR12411">
    <property type="entry name" value="CYSTEINE PROTEASE FAMILY C1-RELATED"/>
    <property type="match status" value="1"/>
</dbReference>
<dbReference type="SUPFAM" id="SSF54001">
    <property type="entry name" value="Cysteine proteinases"/>
    <property type="match status" value="1"/>
</dbReference>
<dbReference type="GO" id="GO:0006508">
    <property type="term" value="P:proteolysis"/>
    <property type="evidence" value="ECO:0007669"/>
    <property type="project" value="UniProtKB-KW"/>
</dbReference>